<dbReference type="RefSeq" id="WP_018241572.1">
    <property type="nucleotide sequence ID" value="NZ_CP022665.1"/>
</dbReference>
<dbReference type="AlphaFoldDB" id="A0A2L1CX54"/>
<reference evidence="4" key="1">
    <citation type="journal article" date="2020" name="Mol. Plant Microbe">
        <title>Rhizobial microsymbionts of the narrowly endemic Oxytropis species growing in Kamchatka are characterized by significant genetic diversity and possess a set of genes that are associated with T3SS and T6SS secretion systems and can affect the development of symbiosis.</title>
        <authorList>
            <person name="Safronova V."/>
            <person name="Guro P."/>
            <person name="Sazanova A."/>
            <person name="Kuznetsova I."/>
            <person name="Belimov A."/>
            <person name="Yakubov V."/>
            <person name="Chirak E."/>
            <person name="Afonin A."/>
            <person name="Gogolev Y."/>
            <person name="Andronov E."/>
            <person name="Tikhonovich I."/>
        </authorList>
    </citation>
    <scope>NUCLEOTIDE SEQUENCE [LARGE SCALE GENOMIC DNA]</scope>
    <source>
        <strain evidence="4">RCAM0610</strain>
    </source>
</reference>
<keyword evidence="2" id="KW-0732">Signal</keyword>
<gene>
    <name evidence="3" type="ORF">HB770_09025</name>
</gene>
<evidence type="ECO:0000256" key="1">
    <source>
        <dbReference type="SAM" id="Phobius"/>
    </source>
</evidence>
<dbReference type="Proteomes" id="UP000515518">
    <property type="component" value="Chromosome"/>
</dbReference>
<evidence type="ECO:0000256" key="2">
    <source>
        <dbReference type="SAM" id="SignalP"/>
    </source>
</evidence>
<evidence type="ECO:0000313" key="4">
    <source>
        <dbReference type="Proteomes" id="UP000515518"/>
    </source>
</evidence>
<dbReference type="Pfam" id="PF13795">
    <property type="entry name" value="HupE_UreJ_2"/>
    <property type="match status" value="1"/>
</dbReference>
<keyword evidence="1" id="KW-1133">Transmembrane helix</keyword>
<feature type="transmembrane region" description="Helical" evidence="1">
    <location>
        <begin position="274"/>
        <end position="301"/>
    </location>
</feature>
<protein>
    <submittedName>
        <fullName evidence="3">HupE/UreJ family protein</fullName>
    </submittedName>
</protein>
<feature type="signal peptide" evidence="2">
    <location>
        <begin position="1"/>
        <end position="27"/>
    </location>
</feature>
<dbReference type="InterPro" id="IPR032809">
    <property type="entry name" value="Put_HupE_UreJ"/>
</dbReference>
<feature type="transmembrane region" description="Helical" evidence="1">
    <location>
        <begin position="243"/>
        <end position="262"/>
    </location>
</feature>
<evidence type="ECO:0000313" key="3">
    <source>
        <dbReference type="EMBL" id="QND42182.1"/>
    </source>
</evidence>
<keyword evidence="1" id="KW-0472">Membrane</keyword>
<organism evidence="3 4">
    <name type="scientific">Rhizobium leguminosarum bv. viciae</name>
    <dbReference type="NCBI Taxonomy" id="387"/>
    <lineage>
        <taxon>Bacteria</taxon>
        <taxon>Pseudomonadati</taxon>
        <taxon>Pseudomonadota</taxon>
        <taxon>Alphaproteobacteria</taxon>
        <taxon>Hyphomicrobiales</taxon>
        <taxon>Rhizobiaceae</taxon>
        <taxon>Rhizobium/Agrobacterium group</taxon>
        <taxon>Rhizobium</taxon>
    </lineage>
</organism>
<dbReference type="EMBL" id="CP050549">
    <property type="protein sequence ID" value="QND42182.1"/>
    <property type="molecule type" value="Genomic_DNA"/>
</dbReference>
<feature type="transmembrane region" description="Helical" evidence="1">
    <location>
        <begin position="184"/>
        <end position="206"/>
    </location>
</feature>
<accession>A0A2L1CX54</accession>
<sequence length="337" mass="36848">MNVRRIVATIFLAVTAAFLAQAGLATAHEIRPAYLQIDEMTANRFKVVWRTPLLSGMRLPVALRFPDSVRNVTPPAERELPDSLVESRVVETVDGSLAGKRVEFVGLQATITDVLVRTRLLDGAVMTAMIHPSQPWVDVAARPGRLDVARIFIVHGIEHILFGYDHLLFVLALMFIVRSWRALLWTVTAFTAAHSITLTLATLGFVHVPGPPVEAAIAFSILLLACEIIRIQNGQASLTAKRPWLVAFAFGLLHGLGFAGALSELALPSGDIPLALLFFNVGVEIGQLMFIATVIGLIALVRQTRYPEWLGRNAFTTATYAIGAMSAFWFVERVAAF</sequence>
<feature type="transmembrane region" description="Helical" evidence="1">
    <location>
        <begin position="160"/>
        <end position="177"/>
    </location>
</feature>
<proteinExistence type="predicted"/>
<keyword evidence="1" id="KW-0812">Transmembrane</keyword>
<feature type="chain" id="PRO_5044383597" evidence="2">
    <location>
        <begin position="28"/>
        <end position="337"/>
    </location>
</feature>
<feature type="transmembrane region" description="Helical" evidence="1">
    <location>
        <begin position="313"/>
        <end position="331"/>
    </location>
</feature>
<feature type="transmembrane region" description="Helical" evidence="1">
    <location>
        <begin position="212"/>
        <end position="231"/>
    </location>
</feature>
<name>A0A2L1CX54_RHILV</name>